<accession>A0A2P6RPA6</accession>
<dbReference type="OrthoDB" id="694638at2759"/>
<dbReference type="STRING" id="74649.A0A2P6RPA6"/>
<gene>
    <name evidence="1" type="ORF">RchiOBHm_Chr2g0108431</name>
</gene>
<comment type="caution">
    <text evidence="1">The sequence shown here is derived from an EMBL/GenBank/DDBJ whole genome shotgun (WGS) entry which is preliminary data.</text>
</comment>
<keyword evidence="2" id="KW-1185">Reference proteome</keyword>
<dbReference type="EMBL" id="PDCK01000040">
    <property type="protein sequence ID" value="PRQ48234.1"/>
    <property type="molecule type" value="Genomic_DNA"/>
</dbReference>
<sequence length="171" mass="19220">MRFCCYNYTMSNAIKSSKGSRFSRFMKAPIRVLIKARDFYIKSMTECSTRFDYGGMAMGCPTAQVPSALPRSFSTSSVKSSSSSNNDDYRELMRAASARSTFAYNKNMEDLGRKQQIINSTGANNAMMNRSRSVGIGRIDEDKACEFGEEDVNKNMYPRSRSSAVARRTTF</sequence>
<dbReference type="InterPro" id="IPR016972">
    <property type="entry name" value="UCP031279"/>
</dbReference>
<dbReference type="Proteomes" id="UP000238479">
    <property type="component" value="Chromosome 2"/>
</dbReference>
<dbReference type="AlphaFoldDB" id="A0A2P6RPA6"/>
<evidence type="ECO:0000313" key="2">
    <source>
        <dbReference type="Proteomes" id="UP000238479"/>
    </source>
</evidence>
<dbReference type="OMA" id="KSMTECS"/>
<proteinExistence type="predicted"/>
<dbReference type="PANTHER" id="PTHR33526">
    <property type="entry name" value="OS07G0123800 PROTEIN"/>
    <property type="match status" value="1"/>
</dbReference>
<reference evidence="1 2" key="1">
    <citation type="journal article" date="2018" name="Nat. Genet.">
        <title>The Rosa genome provides new insights in the design of modern roses.</title>
        <authorList>
            <person name="Bendahmane M."/>
        </authorList>
    </citation>
    <scope>NUCLEOTIDE SEQUENCE [LARGE SCALE GENOMIC DNA]</scope>
    <source>
        <strain evidence="2">cv. Old Blush</strain>
    </source>
</reference>
<organism evidence="1 2">
    <name type="scientific">Rosa chinensis</name>
    <name type="common">China rose</name>
    <dbReference type="NCBI Taxonomy" id="74649"/>
    <lineage>
        <taxon>Eukaryota</taxon>
        <taxon>Viridiplantae</taxon>
        <taxon>Streptophyta</taxon>
        <taxon>Embryophyta</taxon>
        <taxon>Tracheophyta</taxon>
        <taxon>Spermatophyta</taxon>
        <taxon>Magnoliopsida</taxon>
        <taxon>eudicotyledons</taxon>
        <taxon>Gunneridae</taxon>
        <taxon>Pentapetalae</taxon>
        <taxon>rosids</taxon>
        <taxon>fabids</taxon>
        <taxon>Rosales</taxon>
        <taxon>Rosaceae</taxon>
        <taxon>Rosoideae</taxon>
        <taxon>Rosoideae incertae sedis</taxon>
        <taxon>Rosa</taxon>
    </lineage>
</organism>
<dbReference type="PANTHER" id="PTHR33526:SF4">
    <property type="entry name" value="OS07G0123800 PROTEIN"/>
    <property type="match status" value="1"/>
</dbReference>
<dbReference type="Gramene" id="PRQ48234">
    <property type="protein sequence ID" value="PRQ48234"/>
    <property type="gene ID" value="RchiOBHm_Chr2g0108431"/>
</dbReference>
<name>A0A2P6RPA6_ROSCH</name>
<evidence type="ECO:0000313" key="1">
    <source>
        <dbReference type="EMBL" id="PRQ48234.1"/>
    </source>
</evidence>
<protein>
    <submittedName>
        <fullName evidence="1">Uncharacterized protein</fullName>
    </submittedName>
</protein>
<dbReference type="PIRSF" id="PIRSF031279">
    <property type="entry name" value="UCP031279"/>
    <property type="match status" value="1"/>
</dbReference>